<protein>
    <submittedName>
        <fullName evidence="4 5">Uncharacterized protein LOC107422973 isoform X1</fullName>
    </submittedName>
</protein>
<evidence type="ECO:0000313" key="4">
    <source>
        <dbReference type="RefSeq" id="XP_015887963.1"/>
    </source>
</evidence>
<dbReference type="InterPro" id="IPR014002">
    <property type="entry name" value="Agenet_dom_plant"/>
</dbReference>
<keyword evidence="3" id="KW-1185">Reference proteome</keyword>
<dbReference type="KEGG" id="zju:107422973"/>
<evidence type="ECO:0000313" key="6">
    <source>
        <dbReference type="RefSeq" id="XP_048333991.1"/>
    </source>
</evidence>
<dbReference type="RefSeq" id="XP_015887965.1">
    <property type="nucleotide sequence ID" value="XM_016032479.2"/>
</dbReference>
<dbReference type="GeneID" id="107422973"/>
<dbReference type="RefSeq" id="XP_048333992.1">
    <property type="nucleotide sequence ID" value="XM_048478035.2"/>
</dbReference>
<dbReference type="InterPro" id="IPR008395">
    <property type="entry name" value="Agenet-like_dom"/>
</dbReference>
<evidence type="ECO:0000256" key="1">
    <source>
        <dbReference type="SAM" id="MobiDB-lite"/>
    </source>
</evidence>
<dbReference type="PANTHER" id="PTHR36805:SF7">
    <property type="entry name" value="AGENET DOMAIN-CONTAINING PROTEIN"/>
    <property type="match status" value="1"/>
</dbReference>
<accession>A0A6P4AHI8</accession>
<dbReference type="SMART" id="SM00743">
    <property type="entry name" value="Agenet"/>
    <property type="match status" value="1"/>
</dbReference>
<feature type="region of interest" description="Disordered" evidence="1">
    <location>
        <begin position="249"/>
        <end position="270"/>
    </location>
</feature>
<dbReference type="Proteomes" id="UP001652623">
    <property type="component" value="Chromosome 3"/>
</dbReference>
<organism evidence="3 4">
    <name type="scientific">Ziziphus jujuba</name>
    <name type="common">Chinese jujube</name>
    <name type="synonym">Ziziphus sativa</name>
    <dbReference type="NCBI Taxonomy" id="326968"/>
    <lineage>
        <taxon>Eukaryota</taxon>
        <taxon>Viridiplantae</taxon>
        <taxon>Streptophyta</taxon>
        <taxon>Embryophyta</taxon>
        <taxon>Tracheophyta</taxon>
        <taxon>Spermatophyta</taxon>
        <taxon>Magnoliopsida</taxon>
        <taxon>eudicotyledons</taxon>
        <taxon>Gunneridae</taxon>
        <taxon>Pentapetalae</taxon>
        <taxon>rosids</taxon>
        <taxon>fabids</taxon>
        <taxon>Rosales</taxon>
        <taxon>Rhamnaceae</taxon>
        <taxon>Paliureae</taxon>
        <taxon>Ziziphus</taxon>
    </lineage>
</organism>
<evidence type="ECO:0000259" key="2">
    <source>
        <dbReference type="SMART" id="SM00743"/>
    </source>
</evidence>
<evidence type="ECO:0000313" key="7">
    <source>
        <dbReference type="RefSeq" id="XP_048333992.1"/>
    </source>
</evidence>
<dbReference type="RefSeq" id="XP_048333991.1">
    <property type="nucleotide sequence ID" value="XM_048478034.2"/>
</dbReference>
<name>A0A6P4AHI8_ZIZJJ</name>
<proteinExistence type="predicted"/>
<dbReference type="AlphaFoldDB" id="A0A6P4AHI8"/>
<evidence type="ECO:0000313" key="3">
    <source>
        <dbReference type="Proteomes" id="UP001652623"/>
    </source>
</evidence>
<dbReference type="PANTHER" id="PTHR36805">
    <property type="entry name" value="AGENET DOMAIN-CONTAINING PROTEIN"/>
    <property type="match status" value="1"/>
</dbReference>
<gene>
    <name evidence="4 5 6 7" type="primary">LOC107422973</name>
</gene>
<dbReference type="RefSeq" id="XP_015887963.1">
    <property type="nucleotide sequence ID" value="XM_016032477.2"/>
</dbReference>
<dbReference type="Pfam" id="PF05641">
    <property type="entry name" value="Agenet"/>
    <property type="match status" value="1"/>
</dbReference>
<sequence>MIMGLHNLPFEVGDEVESRSFIQGFRGAWFRCKIHDIGWRLNQLAHKLEYADFPDEKKTWIKLYQRPPGISSRSRKTKLPLMVRPSFPTICHKSEMPDINTIKEVVVIIADSWKVGDLVDWWFDSCYWSGKIIEILGDEKVKIELLPPPAGEGSTYDVFCKDLRPSLDWSPEYGWTVPTPMESDNGHSCAQIIKPVNQVAVVTPSMALATMHEGERNGVQPTAQASQYPYRQGAQPLGAMAAVEMQTPGPNMESSMADDSGIGKTSCSDSGSSSHFIDSWTEISGTTDGQDRLDNDGSLEKKRVDENMSLNLMCTDTIEVAILDLEELLSRVKWIKSLLGIGVPLSNSRRPPWKFLEHRASSTPK</sequence>
<reference evidence="4 5" key="1">
    <citation type="submission" date="2025-04" db="UniProtKB">
        <authorList>
            <consortium name="RefSeq"/>
        </authorList>
    </citation>
    <scope>IDENTIFICATION</scope>
    <source>
        <tissue evidence="4 5">In vitro plantlets</tissue>
        <tissue evidence="6 7">Seedling</tissue>
    </source>
</reference>
<evidence type="ECO:0000313" key="5">
    <source>
        <dbReference type="RefSeq" id="XP_015887965.1"/>
    </source>
</evidence>
<feature type="domain" description="Agenet" evidence="2">
    <location>
        <begin position="111"/>
        <end position="171"/>
    </location>
</feature>